<keyword evidence="6" id="KW-0732">Signal</keyword>
<dbReference type="GO" id="GO:0007165">
    <property type="term" value="P:signal transduction"/>
    <property type="evidence" value="ECO:0007669"/>
    <property type="project" value="TreeGrafter"/>
</dbReference>
<evidence type="ECO:0000256" key="1">
    <source>
        <dbReference type="ARBA" id="ARBA00009179"/>
    </source>
</evidence>
<feature type="domain" description="PDZ" evidence="7">
    <location>
        <begin position="84"/>
        <end position="167"/>
    </location>
</feature>
<evidence type="ECO:0000256" key="6">
    <source>
        <dbReference type="SAM" id="SignalP"/>
    </source>
</evidence>
<dbReference type="Pfam" id="PF13180">
    <property type="entry name" value="PDZ_2"/>
    <property type="match status" value="1"/>
</dbReference>
<dbReference type="EMBL" id="MAAX01000047">
    <property type="protein sequence ID" value="OUS19117.1"/>
    <property type="molecule type" value="Genomic_DNA"/>
</dbReference>
<name>A0A1Z8B9C8_9FLAO</name>
<evidence type="ECO:0000313" key="9">
    <source>
        <dbReference type="Proteomes" id="UP000196102"/>
    </source>
</evidence>
<dbReference type="SMART" id="SM00228">
    <property type="entry name" value="PDZ"/>
    <property type="match status" value="1"/>
</dbReference>
<evidence type="ECO:0000256" key="4">
    <source>
        <dbReference type="ARBA" id="ARBA00022825"/>
    </source>
</evidence>
<dbReference type="RefSeq" id="WP_303685863.1">
    <property type="nucleotide sequence ID" value="NZ_CAJXYO010000029.1"/>
</dbReference>
<dbReference type="InterPro" id="IPR004447">
    <property type="entry name" value="Peptidase_S41A"/>
</dbReference>
<dbReference type="PANTHER" id="PTHR32060:SF30">
    <property type="entry name" value="CARBOXY-TERMINAL PROCESSING PROTEASE CTPA"/>
    <property type="match status" value="1"/>
</dbReference>
<dbReference type="InterPro" id="IPR005151">
    <property type="entry name" value="Tail-specific_protease"/>
</dbReference>
<evidence type="ECO:0000259" key="7">
    <source>
        <dbReference type="PROSITE" id="PS50106"/>
    </source>
</evidence>
<evidence type="ECO:0000256" key="5">
    <source>
        <dbReference type="RuleBase" id="RU004404"/>
    </source>
</evidence>
<organism evidence="8 9">
    <name type="scientific">Nonlabens dokdonensis</name>
    <dbReference type="NCBI Taxonomy" id="328515"/>
    <lineage>
        <taxon>Bacteria</taxon>
        <taxon>Pseudomonadati</taxon>
        <taxon>Bacteroidota</taxon>
        <taxon>Flavobacteriia</taxon>
        <taxon>Flavobacteriales</taxon>
        <taxon>Flavobacteriaceae</taxon>
        <taxon>Nonlabens</taxon>
    </lineage>
</organism>
<dbReference type="PROSITE" id="PS50106">
    <property type="entry name" value="PDZ"/>
    <property type="match status" value="1"/>
</dbReference>
<keyword evidence="3 5" id="KW-0378">Hydrolase</keyword>
<dbReference type="PANTHER" id="PTHR32060">
    <property type="entry name" value="TAIL-SPECIFIC PROTEASE"/>
    <property type="match status" value="1"/>
</dbReference>
<dbReference type="CDD" id="cd07560">
    <property type="entry name" value="Peptidase_S41_CPP"/>
    <property type="match status" value="1"/>
</dbReference>
<feature type="signal peptide" evidence="6">
    <location>
        <begin position="1"/>
        <end position="28"/>
    </location>
</feature>
<dbReference type="GO" id="GO:0004175">
    <property type="term" value="F:endopeptidase activity"/>
    <property type="evidence" value="ECO:0007669"/>
    <property type="project" value="TreeGrafter"/>
</dbReference>
<dbReference type="Gene3D" id="3.90.226.10">
    <property type="entry name" value="2-enoyl-CoA Hydratase, Chain A, domain 1"/>
    <property type="match status" value="1"/>
</dbReference>
<dbReference type="SMART" id="SM00245">
    <property type="entry name" value="TSPc"/>
    <property type="match status" value="1"/>
</dbReference>
<gene>
    <name evidence="8" type="ORF">A9Q93_02785</name>
</gene>
<dbReference type="InterPro" id="IPR029045">
    <property type="entry name" value="ClpP/crotonase-like_dom_sf"/>
</dbReference>
<dbReference type="Pfam" id="PF03572">
    <property type="entry name" value="Peptidase_S41"/>
    <property type="match status" value="1"/>
</dbReference>
<dbReference type="Proteomes" id="UP000196102">
    <property type="component" value="Unassembled WGS sequence"/>
</dbReference>
<dbReference type="InterPro" id="IPR036034">
    <property type="entry name" value="PDZ_sf"/>
</dbReference>
<comment type="caution">
    <text evidence="8">The sequence shown here is derived from an EMBL/GenBank/DDBJ whole genome shotgun (WGS) entry which is preliminary data.</text>
</comment>
<proteinExistence type="inferred from homology"/>
<dbReference type="GO" id="GO:0006508">
    <property type="term" value="P:proteolysis"/>
    <property type="evidence" value="ECO:0007669"/>
    <property type="project" value="UniProtKB-KW"/>
</dbReference>
<dbReference type="Gene3D" id="2.30.42.10">
    <property type="match status" value="1"/>
</dbReference>
<dbReference type="SUPFAM" id="SSF52096">
    <property type="entry name" value="ClpP/crotonase"/>
    <property type="match status" value="1"/>
</dbReference>
<evidence type="ECO:0000256" key="3">
    <source>
        <dbReference type="ARBA" id="ARBA00022801"/>
    </source>
</evidence>
<comment type="similarity">
    <text evidence="1 5">Belongs to the peptidase S41A family.</text>
</comment>
<dbReference type="InterPro" id="IPR001478">
    <property type="entry name" value="PDZ"/>
</dbReference>
<dbReference type="CDD" id="cd06782">
    <property type="entry name" value="cpPDZ_CPP-like"/>
    <property type="match status" value="1"/>
</dbReference>
<dbReference type="SUPFAM" id="SSF50156">
    <property type="entry name" value="PDZ domain-like"/>
    <property type="match status" value="1"/>
</dbReference>
<dbReference type="NCBIfam" id="TIGR00225">
    <property type="entry name" value="prc"/>
    <property type="match status" value="1"/>
</dbReference>
<dbReference type="GO" id="GO:0030288">
    <property type="term" value="C:outer membrane-bounded periplasmic space"/>
    <property type="evidence" value="ECO:0007669"/>
    <property type="project" value="TreeGrafter"/>
</dbReference>
<evidence type="ECO:0000313" key="8">
    <source>
        <dbReference type="EMBL" id="OUS19117.1"/>
    </source>
</evidence>
<reference evidence="9" key="1">
    <citation type="journal article" date="2017" name="Proc. Natl. Acad. Sci. U.S.A.">
        <title>Simulation of Deepwater Horizon oil plume reveals substrate specialization within a complex community of hydrocarbon-degraders.</title>
        <authorList>
            <person name="Hu P."/>
            <person name="Dubinsky E.A."/>
            <person name="Probst A.J."/>
            <person name="Wang J."/>
            <person name="Sieber C.M.K."/>
            <person name="Tom L.M."/>
            <person name="Gardinali P."/>
            <person name="Banfield J.F."/>
            <person name="Atlas R.M."/>
            <person name="Andersen G.L."/>
        </authorList>
    </citation>
    <scope>NUCLEOTIDE SEQUENCE [LARGE SCALE GENOMIC DNA]</scope>
</reference>
<keyword evidence="4 5" id="KW-0720">Serine protease</keyword>
<protein>
    <submittedName>
        <fullName evidence="8">Peptidase S41</fullName>
    </submittedName>
</protein>
<accession>A0A1Z8B9C8</accession>
<keyword evidence="2 5" id="KW-0645">Protease</keyword>
<evidence type="ECO:0000256" key="2">
    <source>
        <dbReference type="ARBA" id="ARBA00022670"/>
    </source>
</evidence>
<dbReference type="Pfam" id="PF22694">
    <property type="entry name" value="CtpB_N-like"/>
    <property type="match status" value="1"/>
</dbReference>
<dbReference type="GO" id="GO:0008236">
    <property type="term" value="F:serine-type peptidase activity"/>
    <property type="evidence" value="ECO:0007669"/>
    <property type="project" value="UniProtKB-KW"/>
</dbReference>
<feature type="chain" id="PRO_5013210247" evidence="6">
    <location>
        <begin position="29"/>
        <end position="547"/>
    </location>
</feature>
<dbReference type="InterPro" id="IPR055210">
    <property type="entry name" value="CtpA/B_N"/>
</dbReference>
<dbReference type="Gene3D" id="3.30.750.44">
    <property type="match status" value="1"/>
</dbReference>
<sequence>MSKKINIKRQILLPIAAAGLLLSTASFQNDFFEIAKQIEIFTEMYKQLNMNYVDDTNPADLMDNAIEGMMEGLDPYTVYWTEQEVEKSKINRRGSYTGIGANVRTFDDKITIIEPWKDYPADKAGLKAGDEIIEIDGVKIADYKENAGDLLQGSEGTELTLKYKRQGKTSTATLKREGVEVKAVPFYEMATPDIGYVVLSKFNQKASRETKAAIKELQEKGAKKVILDLRGNPGGLLSEAVNVSNLFIPKGKLITSTQSVVAKYNKTYLTKRSEEFEGMPVAVLINGRSASASEIVSGSIQDYDRGVIIGARSFGKGLVQRPKPLSYGTQVKITISRYYTPSGRCIQALDYWNRDENGDAVRTKKEDYKAFKTVNSGRTVYDGGGVEPDISLETAAYSPITTALLKENSIFDYATDYYYKHQYNSIDEIQFTDADFQDFVSWIEKRGFEFETVTESAFAKAYQSATNEELDDDIKTSYDSMLEAIKKAKKKEVIDKKAELKSLLTDEIVKRYFYKEGLYNYQIKYNPEIRTAIEVLNDEGKYNRILK</sequence>
<dbReference type="AlphaFoldDB" id="A0A1Z8B9C8"/>